<dbReference type="Proteomes" id="UP000663827">
    <property type="component" value="Unassembled WGS sequence"/>
</dbReference>
<dbReference type="EMBL" id="CAJNJQ010006536">
    <property type="protein sequence ID" value="CAE7230872.1"/>
    <property type="molecule type" value="Genomic_DNA"/>
</dbReference>
<dbReference type="PROSITE" id="PS50097">
    <property type="entry name" value="BTB"/>
    <property type="match status" value="1"/>
</dbReference>
<evidence type="ECO:0000313" key="3">
    <source>
        <dbReference type="Proteomes" id="UP000663827"/>
    </source>
</evidence>
<comment type="caution">
    <text evidence="2">The sequence shown here is derived from an EMBL/GenBank/DDBJ whole genome shotgun (WGS) entry which is preliminary data.</text>
</comment>
<dbReference type="SMART" id="SM00225">
    <property type="entry name" value="BTB"/>
    <property type="match status" value="1"/>
</dbReference>
<name>A0A8H3I3V9_9AGAM</name>
<dbReference type="InterPro" id="IPR000210">
    <property type="entry name" value="BTB/POZ_dom"/>
</dbReference>
<dbReference type="CDD" id="cd18186">
    <property type="entry name" value="BTB_POZ_ZBTB_KLHL-like"/>
    <property type="match status" value="1"/>
</dbReference>
<evidence type="ECO:0000259" key="1">
    <source>
        <dbReference type="PROSITE" id="PS50097"/>
    </source>
</evidence>
<protein>
    <recommendedName>
        <fullName evidence="1">BTB domain-containing protein</fullName>
    </recommendedName>
</protein>
<organism evidence="2 3">
    <name type="scientific">Rhizoctonia solani</name>
    <dbReference type="NCBI Taxonomy" id="456999"/>
    <lineage>
        <taxon>Eukaryota</taxon>
        <taxon>Fungi</taxon>
        <taxon>Dikarya</taxon>
        <taxon>Basidiomycota</taxon>
        <taxon>Agaricomycotina</taxon>
        <taxon>Agaricomycetes</taxon>
        <taxon>Cantharellales</taxon>
        <taxon>Ceratobasidiaceae</taxon>
        <taxon>Rhizoctonia</taxon>
    </lineage>
</organism>
<proteinExistence type="predicted"/>
<dbReference type="Pfam" id="PF00651">
    <property type="entry name" value="BTB"/>
    <property type="match status" value="1"/>
</dbReference>
<dbReference type="InterPro" id="IPR011333">
    <property type="entry name" value="SKP1/BTB/POZ_sf"/>
</dbReference>
<evidence type="ECO:0000313" key="2">
    <source>
        <dbReference type="EMBL" id="CAE7230872.1"/>
    </source>
</evidence>
<reference evidence="2" key="1">
    <citation type="submission" date="2021-01" db="EMBL/GenBank/DDBJ databases">
        <authorList>
            <person name="Kaushik A."/>
        </authorList>
    </citation>
    <scope>NUCLEOTIDE SEQUENCE</scope>
    <source>
        <strain evidence="2">AG5</strain>
    </source>
</reference>
<dbReference type="SUPFAM" id="SSF54695">
    <property type="entry name" value="POZ domain"/>
    <property type="match status" value="1"/>
</dbReference>
<dbReference type="Gene3D" id="3.30.710.10">
    <property type="entry name" value="Potassium Channel Kv1.1, Chain A"/>
    <property type="match status" value="1"/>
</dbReference>
<accession>A0A8H3I3V9</accession>
<feature type="domain" description="BTB" evidence="1">
    <location>
        <begin position="39"/>
        <end position="71"/>
    </location>
</feature>
<dbReference type="AlphaFoldDB" id="A0A8H3I3V9"/>
<gene>
    <name evidence="2" type="ORF">RDB_LOCUS185809</name>
</gene>
<sequence length="333" mass="37168">MEWLVYIVKMSHLSPLATNLLPMSAPAPRKHTKYYFDDGNVIFLTSDRTLFRLHKSILRLHSTFFDDMFENAHPPTKNEKGEEIPVDGSSDDWPIELGGHSLATLRDSEMETMCEVLYEMPLTPASELKIDQAVTLLRVAAKFQFESIQSRIIERLDGASISPAKRYAFAIDCLVDEWIPRSYLEICVAVDSASAELCAEFSQRAETSKLSAVLLVREDYRGKLLIYVHGNQSHPYTSSQNSPSLVCGSCLPGIKQLLLRILTTGGVADLDGAEPSEFLSIEQRLLKGIQPKSNSQTPISICAACRQKEKAIVSQVLGIDDLKNEVRKVMHLP</sequence>